<name>A0A329RKJ3_9STRA</name>
<protein>
    <submittedName>
        <fullName evidence="5">Uncharacterized protein</fullName>
    </submittedName>
</protein>
<evidence type="ECO:0000313" key="4">
    <source>
        <dbReference type="EMBL" id="KAG3216969.1"/>
    </source>
</evidence>
<dbReference type="AlphaFoldDB" id="A0A329RKJ3"/>
<evidence type="ECO:0000313" key="3">
    <source>
        <dbReference type="EMBL" id="KAG2925474.1"/>
    </source>
</evidence>
<organism evidence="5 6">
    <name type="scientific">Phytophthora cactorum</name>
    <dbReference type="NCBI Taxonomy" id="29920"/>
    <lineage>
        <taxon>Eukaryota</taxon>
        <taxon>Sar</taxon>
        <taxon>Stramenopiles</taxon>
        <taxon>Oomycota</taxon>
        <taxon>Peronosporomycetes</taxon>
        <taxon>Peronosporales</taxon>
        <taxon>Peronosporaceae</taxon>
        <taxon>Phytophthora</taxon>
    </lineage>
</organism>
<feature type="region of interest" description="Disordered" evidence="1">
    <location>
        <begin position="305"/>
        <end position="326"/>
    </location>
</feature>
<dbReference type="Proteomes" id="UP000736787">
    <property type="component" value="Unassembled WGS sequence"/>
</dbReference>
<feature type="compositionally biased region" description="Basic and acidic residues" evidence="1">
    <location>
        <begin position="316"/>
        <end position="326"/>
    </location>
</feature>
<gene>
    <name evidence="5" type="ORF">PC110_g18829</name>
    <name evidence="3" type="ORF">PC115_g8232</name>
    <name evidence="2" type="ORF">PC117_g16627</name>
    <name evidence="4" type="ORF">PC129_g12186</name>
</gene>
<dbReference type="Proteomes" id="UP000251314">
    <property type="component" value="Unassembled WGS sequence"/>
</dbReference>
<dbReference type="Proteomes" id="UP000774804">
    <property type="component" value="Unassembled WGS sequence"/>
</dbReference>
<evidence type="ECO:0000313" key="6">
    <source>
        <dbReference type="Proteomes" id="UP000251314"/>
    </source>
</evidence>
<keyword evidence="6" id="KW-1185">Reference proteome</keyword>
<reference evidence="5 6" key="1">
    <citation type="submission" date="2018-01" db="EMBL/GenBank/DDBJ databases">
        <title>Draft genome of the strawberry crown rot pathogen Phytophthora cactorum.</title>
        <authorList>
            <person name="Armitage A.D."/>
            <person name="Lysoe E."/>
            <person name="Nellist C.F."/>
            <person name="Harrison R.J."/>
            <person name="Brurberg M.B."/>
        </authorList>
    </citation>
    <scope>NUCLEOTIDE SEQUENCE [LARGE SCALE GENOMIC DNA]</scope>
    <source>
        <strain evidence="5 6">10300</strain>
    </source>
</reference>
<accession>A0A329RKJ3</accession>
<dbReference type="VEuPathDB" id="FungiDB:PC110_g18829"/>
<dbReference type="EMBL" id="RCMI01000210">
    <property type="protein sequence ID" value="KAG2925474.1"/>
    <property type="molecule type" value="Genomic_DNA"/>
</dbReference>
<sequence>MYPLLHQKCWQFWMRFRYVFLLLALYPPTNNAVARRKLKASALPTRLQLLSAFIEELGYYDLMTAFDEGVHDNLMWFRGKAVKHSSGAKQSDDSYDSGPPAQEDLAVVYKRECCRYDSIVARALDPYQVDEDGYSSIPELIEQCQALDPTRPKNLRLTDNALARPWKKLLTDRSLRVTQLAVAKLLSTGKSAATFFDRPLKASDKSDDDLDIEEDNVYTKMEIFRLARRWVPLETEYRTMLDVCPWVDLWNKWIKFFYFHRLSKLTSKEIVVLDEYLEYVRDHVQAHWEPRHWLTMKVKPGRRSEHLRRGSSPACRAREPSGRIFT</sequence>
<evidence type="ECO:0000313" key="2">
    <source>
        <dbReference type="EMBL" id="KAG2920056.1"/>
    </source>
</evidence>
<dbReference type="EMBL" id="RCMK01000596">
    <property type="protein sequence ID" value="KAG2920056.1"/>
    <property type="molecule type" value="Genomic_DNA"/>
</dbReference>
<reference evidence="2" key="2">
    <citation type="submission" date="2018-10" db="EMBL/GenBank/DDBJ databases">
        <title>Effector identification in a new, highly contiguous assembly of the strawberry crown rot pathogen Phytophthora cactorum.</title>
        <authorList>
            <person name="Armitage A.D."/>
            <person name="Nellist C.F."/>
            <person name="Bates H."/>
            <person name="Vickerstaff R.J."/>
            <person name="Harrison R.J."/>
        </authorList>
    </citation>
    <scope>NUCLEOTIDE SEQUENCE</scope>
    <source>
        <strain evidence="3">4032</strain>
        <strain evidence="2">4040</strain>
        <strain evidence="4">P421</strain>
    </source>
</reference>
<evidence type="ECO:0000313" key="5">
    <source>
        <dbReference type="EMBL" id="RAW24749.1"/>
    </source>
</evidence>
<proteinExistence type="predicted"/>
<comment type="caution">
    <text evidence="5">The sequence shown here is derived from an EMBL/GenBank/DDBJ whole genome shotgun (WGS) entry which is preliminary data.</text>
</comment>
<dbReference type="EMBL" id="RCMV01000451">
    <property type="protein sequence ID" value="KAG3216969.1"/>
    <property type="molecule type" value="Genomic_DNA"/>
</dbReference>
<dbReference type="OrthoDB" id="121571at2759"/>
<dbReference type="Proteomes" id="UP000760860">
    <property type="component" value="Unassembled WGS sequence"/>
</dbReference>
<evidence type="ECO:0000256" key="1">
    <source>
        <dbReference type="SAM" id="MobiDB-lite"/>
    </source>
</evidence>
<dbReference type="EMBL" id="MJFZ01000839">
    <property type="protein sequence ID" value="RAW24749.1"/>
    <property type="molecule type" value="Genomic_DNA"/>
</dbReference>